<accession>A0A914LAV9</accession>
<protein>
    <submittedName>
        <fullName evidence="4">Secreted protein</fullName>
    </submittedName>
</protein>
<feature type="compositionally biased region" description="Basic and acidic residues" evidence="1">
    <location>
        <begin position="89"/>
        <end position="101"/>
    </location>
</feature>
<evidence type="ECO:0000313" key="3">
    <source>
        <dbReference type="Proteomes" id="UP000887563"/>
    </source>
</evidence>
<keyword evidence="3" id="KW-1185">Reference proteome</keyword>
<feature type="compositionally biased region" description="Basic residues" evidence="1">
    <location>
        <begin position="72"/>
        <end position="88"/>
    </location>
</feature>
<evidence type="ECO:0000256" key="1">
    <source>
        <dbReference type="SAM" id="MobiDB-lite"/>
    </source>
</evidence>
<feature type="signal peptide" evidence="2">
    <location>
        <begin position="1"/>
        <end position="24"/>
    </location>
</feature>
<name>A0A914LAV9_MELIC</name>
<dbReference type="Proteomes" id="UP000887563">
    <property type="component" value="Unplaced"/>
</dbReference>
<proteinExistence type="predicted"/>
<evidence type="ECO:0000256" key="2">
    <source>
        <dbReference type="SAM" id="SignalP"/>
    </source>
</evidence>
<keyword evidence="2" id="KW-0732">Signal</keyword>
<feature type="region of interest" description="Disordered" evidence="1">
    <location>
        <begin position="34"/>
        <end position="101"/>
    </location>
</feature>
<dbReference type="WBParaSite" id="Minc3s00382g11369">
    <property type="protein sequence ID" value="Minc3s00382g11369"/>
    <property type="gene ID" value="Minc3s00382g11369"/>
</dbReference>
<reference evidence="4" key="1">
    <citation type="submission" date="2022-11" db="UniProtKB">
        <authorList>
            <consortium name="WormBaseParasite"/>
        </authorList>
    </citation>
    <scope>IDENTIFICATION</scope>
</reference>
<organism evidence="3 4">
    <name type="scientific">Meloidogyne incognita</name>
    <name type="common">Southern root-knot nematode worm</name>
    <name type="synonym">Oxyuris incognita</name>
    <dbReference type="NCBI Taxonomy" id="6306"/>
    <lineage>
        <taxon>Eukaryota</taxon>
        <taxon>Metazoa</taxon>
        <taxon>Ecdysozoa</taxon>
        <taxon>Nematoda</taxon>
        <taxon>Chromadorea</taxon>
        <taxon>Rhabditida</taxon>
        <taxon>Tylenchina</taxon>
        <taxon>Tylenchomorpha</taxon>
        <taxon>Tylenchoidea</taxon>
        <taxon>Meloidogynidae</taxon>
        <taxon>Meloidogyninae</taxon>
        <taxon>Meloidogyne</taxon>
        <taxon>Meloidogyne incognita group</taxon>
    </lineage>
</organism>
<dbReference type="AlphaFoldDB" id="A0A914LAV9"/>
<evidence type="ECO:0000313" key="4">
    <source>
        <dbReference type="WBParaSite" id="Minc3s00382g11369"/>
    </source>
</evidence>
<sequence>MNVLQLMLIQCLFLDMLLLSGVYAGCFQSKPEDEAEANRGRGQLQAHQNPSQGGDEGIRLPLPPQAQENLNRGHRLPRPPRRSRRRHAQNQERRWHQGEEDATVHEIHPLPHPPNTKCLNQGFDFCGFFLILWFFDRAMRIIFKNADFCGLLKIMRIFCIFL</sequence>
<feature type="chain" id="PRO_5036973395" evidence="2">
    <location>
        <begin position="25"/>
        <end position="162"/>
    </location>
</feature>